<reference evidence="1" key="1">
    <citation type="journal article" date="2021" name="Proc. Natl. Acad. Sci. U.S.A.">
        <title>A Catalog of Tens of Thousands of Viruses from Human Metagenomes Reveals Hidden Associations with Chronic Diseases.</title>
        <authorList>
            <person name="Tisza M.J."/>
            <person name="Buck C.B."/>
        </authorList>
    </citation>
    <scope>NUCLEOTIDE SEQUENCE</scope>
    <source>
        <strain evidence="1">CtwJH20</strain>
    </source>
</reference>
<proteinExistence type="predicted"/>
<protein>
    <submittedName>
        <fullName evidence="1">Uncharacterized protein</fullName>
    </submittedName>
</protein>
<dbReference type="EMBL" id="BK032792">
    <property type="protein sequence ID" value="DAF60669.1"/>
    <property type="molecule type" value="Genomic_DNA"/>
</dbReference>
<name>A0A8S5TBH4_9CAUD</name>
<accession>A0A8S5TBH4</accession>
<evidence type="ECO:0000313" key="1">
    <source>
        <dbReference type="EMBL" id="DAF60669.1"/>
    </source>
</evidence>
<organism evidence="1">
    <name type="scientific">Podoviridae sp. ctwJH20</name>
    <dbReference type="NCBI Taxonomy" id="2827753"/>
    <lineage>
        <taxon>Viruses</taxon>
        <taxon>Duplodnaviria</taxon>
        <taxon>Heunggongvirae</taxon>
        <taxon>Uroviricota</taxon>
        <taxon>Caudoviricetes</taxon>
    </lineage>
</organism>
<sequence>MKRRCSCHPYSAFHWADPGYPGMIQWADVNRAHISSASSSAVVNAKRANGVDIAHIYGLSSKSQPVKLDPKRFHVYSKAKSNG</sequence>